<comment type="caution">
    <text evidence="1">The sequence shown here is derived from an EMBL/GenBank/DDBJ whole genome shotgun (WGS) entry which is preliminary data.</text>
</comment>
<gene>
    <name evidence="1" type="ORF">ACFQ2J_10585</name>
</gene>
<accession>A0ABW3L0K6</accession>
<evidence type="ECO:0000313" key="1">
    <source>
        <dbReference type="EMBL" id="MFD1019619.1"/>
    </source>
</evidence>
<evidence type="ECO:0000313" key="2">
    <source>
        <dbReference type="Proteomes" id="UP001596990"/>
    </source>
</evidence>
<keyword evidence="2" id="KW-1185">Reference proteome</keyword>
<dbReference type="RefSeq" id="WP_386059798.1">
    <property type="nucleotide sequence ID" value="NZ_JBHTKL010000005.1"/>
</dbReference>
<sequence>MKQMWIALAGIGALVAVWLDIKYKGFGYQQLPERLKERLK</sequence>
<dbReference type="Proteomes" id="UP001596990">
    <property type="component" value="Unassembled WGS sequence"/>
</dbReference>
<name>A0ABW3L0K6_9BACI</name>
<proteinExistence type="predicted"/>
<reference evidence="2" key="1">
    <citation type="journal article" date="2019" name="Int. J. Syst. Evol. Microbiol.">
        <title>The Global Catalogue of Microorganisms (GCM) 10K type strain sequencing project: providing services to taxonomists for standard genome sequencing and annotation.</title>
        <authorList>
            <consortium name="The Broad Institute Genomics Platform"/>
            <consortium name="The Broad Institute Genome Sequencing Center for Infectious Disease"/>
            <person name="Wu L."/>
            <person name="Ma J."/>
        </authorList>
    </citation>
    <scope>NUCLEOTIDE SEQUENCE [LARGE SCALE GENOMIC DNA]</scope>
    <source>
        <strain evidence="2">CCUG 56607</strain>
    </source>
</reference>
<organism evidence="1 2">
    <name type="scientific">Thalassobacillus hwangdonensis</name>
    <dbReference type="NCBI Taxonomy" id="546108"/>
    <lineage>
        <taxon>Bacteria</taxon>
        <taxon>Bacillati</taxon>
        <taxon>Bacillota</taxon>
        <taxon>Bacilli</taxon>
        <taxon>Bacillales</taxon>
        <taxon>Bacillaceae</taxon>
        <taxon>Thalassobacillus</taxon>
    </lineage>
</organism>
<dbReference type="EMBL" id="JBHTKL010000005">
    <property type="protein sequence ID" value="MFD1019619.1"/>
    <property type="molecule type" value="Genomic_DNA"/>
</dbReference>
<protein>
    <submittedName>
        <fullName evidence="1">Uncharacterized protein</fullName>
    </submittedName>
</protein>